<dbReference type="InterPro" id="IPR050987">
    <property type="entry name" value="AtrR-like"/>
</dbReference>
<dbReference type="GO" id="GO:0005634">
    <property type="term" value="C:nucleus"/>
    <property type="evidence" value="ECO:0007669"/>
    <property type="project" value="UniProtKB-SubCell"/>
</dbReference>
<dbReference type="GO" id="GO:0008270">
    <property type="term" value="F:zinc ion binding"/>
    <property type="evidence" value="ECO:0007669"/>
    <property type="project" value="InterPro"/>
</dbReference>
<dbReference type="PANTHER" id="PTHR46910">
    <property type="entry name" value="TRANSCRIPTION FACTOR PDR1"/>
    <property type="match status" value="1"/>
</dbReference>
<dbReference type="RefSeq" id="XP_022510818.1">
    <property type="nucleotide sequence ID" value="XM_022656856.1"/>
</dbReference>
<evidence type="ECO:0000256" key="2">
    <source>
        <dbReference type="ARBA" id="ARBA00023015"/>
    </source>
</evidence>
<evidence type="ECO:0000313" key="8">
    <source>
        <dbReference type="EMBL" id="OAG38866.1"/>
    </source>
</evidence>
<keyword evidence="3" id="KW-0238">DNA-binding</keyword>
<keyword evidence="2" id="KW-0805">Transcription regulation</keyword>
<sequence length="654" mass="72799">MNDLDHDMLRLLDAESLQFRGPSPKPTQDLSPHDDLSMTDVQANGCDRTGMLTPIMLSDDFQQNAADQTVMKQFPNAAAPWEISSMDKGASMARLPSHEFAPGIDFCHGGSSWDDIGLDLNVNEASDSGDFEDELTDQDIGDSMQIAASGHVKYMGPSMSFIPGSYLGHQWITKITGSAFLAEQMRVFLSKWNPDDTESIIEASEVYNENHLPTYDVALTYIDAYFKAVQCVFPILNRQDFMHKFATTYHGLTPNKNPTHCAMVNITLAIGCRAIPDSNEDQISGLFQNALGSISRVLLGYSHLSKVQVLMLMYLFLSQTTTPHWGYIILAAAVREAEALGMHLRPAANWGFSRSEMKQRSLIFWSLYCLDIQLAFRIGRSPMLRGKEISLKPPFQRTDSPMGLDGGQPFLDALNRNRAQEQLFLFNVEMCHFAQRAYDLITSDYELEALERAVVDLEHESLGLKNTRQISQFSSSVNQDWVLDPSVGMEKFLAVPLTLQFPVALLNTSVFWIQSILRLRLFSLKAAQSLSGTPESFDLLRDAFPSASDLDAASEAAASLVKLSSVLPKGSINFFWYLQPLPAYAFNVLFLAVLDRPAAPKAHEFMDLMSIVIESTVNTVTAPNASMADLHLTHFLTFFARSARRAIQQAKGQP</sequence>
<comment type="subcellular location">
    <subcellularLocation>
        <location evidence="1">Nucleus</location>
    </subcellularLocation>
</comment>
<proteinExistence type="predicted"/>
<dbReference type="PANTHER" id="PTHR46910:SF37">
    <property type="entry name" value="ZN(II)2CYS6 TRANSCRIPTION FACTOR (EUROFUNG)"/>
    <property type="match status" value="1"/>
</dbReference>
<gene>
    <name evidence="8" type="ORF">AYO21_06897</name>
</gene>
<dbReference type="InterPro" id="IPR007219">
    <property type="entry name" value="XnlR_reg_dom"/>
</dbReference>
<dbReference type="SMART" id="SM00906">
    <property type="entry name" value="Fungal_trans"/>
    <property type="match status" value="1"/>
</dbReference>
<dbReference type="Pfam" id="PF04082">
    <property type="entry name" value="Fungal_trans"/>
    <property type="match status" value="1"/>
</dbReference>
<name>A0A177F4X3_9EURO</name>
<evidence type="ECO:0000256" key="5">
    <source>
        <dbReference type="ARBA" id="ARBA00023242"/>
    </source>
</evidence>
<evidence type="ECO:0000313" key="9">
    <source>
        <dbReference type="Proteomes" id="UP000077002"/>
    </source>
</evidence>
<evidence type="ECO:0000256" key="3">
    <source>
        <dbReference type="ARBA" id="ARBA00023125"/>
    </source>
</evidence>
<dbReference type="AlphaFoldDB" id="A0A177F4X3"/>
<evidence type="ECO:0000256" key="4">
    <source>
        <dbReference type="ARBA" id="ARBA00023163"/>
    </source>
</evidence>
<reference evidence="8 9" key="1">
    <citation type="submission" date="2016-03" db="EMBL/GenBank/DDBJ databases">
        <title>Draft genome sequence of the Fonsecaea monophora CBS 269.37.</title>
        <authorList>
            <person name="Bombassaro A."/>
            <person name="Vinicius W.A."/>
            <person name="De Hoog S."/>
            <person name="Sun J."/>
            <person name="Souza E.M."/>
            <person name="Raittz R.T."/>
            <person name="Costa F."/>
            <person name="Leao A.C."/>
            <person name="Tadra-Sfeir M.Z."/>
            <person name="Baura V."/>
            <person name="Balsanelli E."/>
            <person name="Pedrosa F.O."/>
            <person name="Moreno L.F."/>
            <person name="Steffens M.B."/>
            <person name="Xi L."/>
            <person name="Bocca A.L."/>
            <person name="Felipe M.S."/>
            <person name="Teixeira M."/>
            <person name="Telles Filho F.Q."/>
            <person name="Azevedo C.M."/>
            <person name="Gomes R."/>
            <person name="Vicente V.A."/>
        </authorList>
    </citation>
    <scope>NUCLEOTIDE SEQUENCE [LARGE SCALE GENOMIC DNA]</scope>
    <source>
        <strain evidence="8 9">CBS 269.37</strain>
    </source>
</reference>
<evidence type="ECO:0000259" key="7">
    <source>
        <dbReference type="SMART" id="SM00906"/>
    </source>
</evidence>
<keyword evidence="5" id="KW-0539">Nucleus</keyword>
<evidence type="ECO:0000256" key="6">
    <source>
        <dbReference type="SAM" id="MobiDB-lite"/>
    </source>
</evidence>
<evidence type="ECO:0000256" key="1">
    <source>
        <dbReference type="ARBA" id="ARBA00004123"/>
    </source>
</evidence>
<dbReference type="CDD" id="cd12148">
    <property type="entry name" value="fungal_TF_MHR"/>
    <property type="match status" value="1"/>
</dbReference>
<feature type="region of interest" description="Disordered" evidence="6">
    <location>
        <begin position="17"/>
        <end position="37"/>
    </location>
</feature>
<feature type="domain" description="Xylanolytic transcriptional activator regulatory" evidence="7">
    <location>
        <begin position="326"/>
        <end position="400"/>
    </location>
</feature>
<accession>A0A177F4X3</accession>
<dbReference type="GO" id="GO:0006351">
    <property type="term" value="P:DNA-templated transcription"/>
    <property type="evidence" value="ECO:0007669"/>
    <property type="project" value="InterPro"/>
</dbReference>
<dbReference type="GO" id="GO:0003677">
    <property type="term" value="F:DNA binding"/>
    <property type="evidence" value="ECO:0007669"/>
    <property type="project" value="UniProtKB-KW"/>
</dbReference>
<dbReference type="EMBL" id="LVKK01000050">
    <property type="protein sequence ID" value="OAG38866.1"/>
    <property type="molecule type" value="Genomic_DNA"/>
</dbReference>
<keyword evidence="9" id="KW-1185">Reference proteome</keyword>
<organism evidence="8 9">
    <name type="scientific">Fonsecaea monophora</name>
    <dbReference type="NCBI Taxonomy" id="254056"/>
    <lineage>
        <taxon>Eukaryota</taxon>
        <taxon>Fungi</taxon>
        <taxon>Dikarya</taxon>
        <taxon>Ascomycota</taxon>
        <taxon>Pezizomycotina</taxon>
        <taxon>Eurotiomycetes</taxon>
        <taxon>Chaetothyriomycetidae</taxon>
        <taxon>Chaetothyriales</taxon>
        <taxon>Herpotrichiellaceae</taxon>
        <taxon>Fonsecaea</taxon>
    </lineage>
</organism>
<comment type="caution">
    <text evidence="8">The sequence shown here is derived from an EMBL/GenBank/DDBJ whole genome shotgun (WGS) entry which is preliminary data.</text>
</comment>
<dbReference type="GO" id="GO:0003700">
    <property type="term" value="F:DNA-binding transcription factor activity"/>
    <property type="evidence" value="ECO:0007669"/>
    <property type="project" value="InterPro"/>
</dbReference>
<protein>
    <recommendedName>
        <fullName evidence="7">Xylanolytic transcriptional activator regulatory domain-containing protein</fullName>
    </recommendedName>
</protein>
<keyword evidence="4" id="KW-0804">Transcription</keyword>
<dbReference type="OrthoDB" id="4117959at2759"/>
<dbReference type="Proteomes" id="UP000077002">
    <property type="component" value="Unassembled WGS sequence"/>
</dbReference>
<dbReference type="GeneID" id="34602055"/>